<accession>A0A1S8L1X3</accession>
<dbReference type="Proteomes" id="UP000190951">
    <property type="component" value="Plasmid p330"/>
</dbReference>
<reference evidence="1 2" key="1">
    <citation type="submission" date="2022-04" db="EMBL/GenBank/DDBJ databases">
        <title>Genome sequence of C. roseum typestrain.</title>
        <authorList>
            <person name="Poehlein A."/>
            <person name="Schoch T."/>
            <person name="Duerre P."/>
            <person name="Daniel R."/>
        </authorList>
    </citation>
    <scope>NUCLEOTIDE SEQUENCE [LARGE SCALE GENOMIC DNA]</scope>
    <source>
        <strain evidence="1 2">DSM 7320</strain>
        <plasmid evidence="1 2">p330</plasmid>
    </source>
</reference>
<dbReference type="STRING" id="84029.CROST_32090"/>
<evidence type="ECO:0000313" key="2">
    <source>
        <dbReference type="Proteomes" id="UP000190951"/>
    </source>
</evidence>
<dbReference type="AlphaFoldDB" id="A0A1S8L1X3"/>
<protein>
    <submittedName>
        <fullName evidence="1">Uncharacterized protein</fullName>
    </submittedName>
</protein>
<name>A0A1S8L1X3_9CLOT</name>
<keyword evidence="2" id="KW-1185">Reference proteome</keyword>
<dbReference type="RefSeq" id="WP_077832520.1">
    <property type="nucleotide sequence ID" value="NZ_CP096984.1"/>
</dbReference>
<geneLocation type="plasmid" evidence="1 2">
    <name>p330</name>
</geneLocation>
<proteinExistence type="predicted"/>
<gene>
    <name evidence="1" type="ORF">CROST_047220</name>
</gene>
<keyword evidence="1" id="KW-0614">Plasmid</keyword>
<dbReference type="KEGG" id="crw:CROST_047220"/>
<organism evidence="1 2">
    <name type="scientific">Clostridium felsineum</name>
    <dbReference type="NCBI Taxonomy" id="36839"/>
    <lineage>
        <taxon>Bacteria</taxon>
        <taxon>Bacillati</taxon>
        <taxon>Bacillota</taxon>
        <taxon>Clostridia</taxon>
        <taxon>Eubacteriales</taxon>
        <taxon>Clostridiaceae</taxon>
        <taxon>Clostridium</taxon>
    </lineage>
</organism>
<dbReference type="EMBL" id="CP096984">
    <property type="protein sequence ID" value="URZ13944.1"/>
    <property type="molecule type" value="Genomic_DNA"/>
</dbReference>
<sequence>MDEKYIIYDNFIADDGQTTFTVSKPYVSGAILVYLNGLLTTNGANGDYTSQDDTHIKFNYPLAKNDKIAIVSLIPLDGVPIKIISTKDMDPNSIYEKYGSISKLQNNNEYTVSIKIKGKNYEWKFTSAYNPSYTTVKKIRMDTGDLLTNDDETINYLIYLNSKEIDMLYKVYSKNSQASNDIVTPSVIIQWKEAWVRYKTDLDLLNSTYISLNNITSGVTQKIGDIEISKKSESPLLTELQERFMLLFNRYDDFIKNVNSAVAKS</sequence>
<evidence type="ECO:0000313" key="1">
    <source>
        <dbReference type="EMBL" id="URZ13944.1"/>
    </source>
</evidence>